<feature type="region of interest" description="Disordered" evidence="4">
    <location>
        <begin position="1"/>
        <end position="28"/>
    </location>
</feature>
<dbReference type="PANTHER" id="PTHR24216">
    <property type="entry name" value="PAXILLIN-RELATED"/>
    <property type="match status" value="1"/>
</dbReference>
<comment type="subcellular location">
    <subcellularLocation>
        <location evidence="1">Nucleus</location>
    </subcellularLocation>
</comment>
<feature type="compositionally biased region" description="Low complexity" evidence="4">
    <location>
        <begin position="958"/>
        <end position="968"/>
    </location>
</feature>
<evidence type="ECO:0000313" key="7">
    <source>
        <dbReference type="Proteomes" id="UP000250266"/>
    </source>
</evidence>
<name>A0A8E2EJ04_9PEZI</name>
<feature type="compositionally biased region" description="Basic and acidic residues" evidence="4">
    <location>
        <begin position="983"/>
        <end position="993"/>
    </location>
</feature>
<feature type="compositionally biased region" description="Low complexity" evidence="4">
    <location>
        <begin position="779"/>
        <end position="789"/>
    </location>
</feature>
<feature type="compositionally biased region" description="Low complexity" evidence="4">
    <location>
        <begin position="475"/>
        <end position="492"/>
    </location>
</feature>
<feature type="compositionally biased region" description="Low complexity" evidence="4">
    <location>
        <begin position="630"/>
        <end position="646"/>
    </location>
</feature>
<dbReference type="Gene3D" id="2.130.10.10">
    <property type="entry name" value="YVTN repeat-like/Quinoprotein amine dehydrogenase"/>
    <property type="match status" value="1"/>
</dbReference>
<dbReference type="PANTHER" id="PTHR24216:SF65">
    <property type="entry name" value="PAXILLIN-LIKE PROTEIN 1"/>
    <property type="match status" value="1"/>
</dbReference>
<dbReference type="GO" id="GO:0005634">
    <property type="term" value="C:nucleus"/>
    <property type="evidence" value="ECO:0007669"/>
    <property type="project" value="UniProtKB-SubCell"/>
</dbReference>
<keyword evidence="2" id="KW-0813">Transport</keyword>
<evidence type="ECO:0000256" key="4">
    <source>
        <dbReference type="SAM" id="MobiDB-lite"/>
    </source>
</evidence>
<feature type="compositionally biased region" description="Acidic residues" evidence="4">
    <location>
        <begin position="969"/>
        <end position="982"/>
    </location>
</feature>
<keyword evidence="3" id="KW-0539">Nucleus</keyword>
<dbReference type="Proteomes" id="UP000250266">
    <property type="component" value="Unassembled WGS sequence"/>
</dbReference>
<feature type="domain" description="Nucleoporin Nup159/Nup146 N-terminal" evidence="5">
    <location>
        <begin position="61"/>
        <end position="446"/>
    </location>
</feature>
<reference evidence="6 7" key="1">
    <citation type="journal article" date="2016" name="Nat. Commun.">
        <title>Ectomycorrhizal ecology is imprinted in the genome of the dominant symbiotic fungus Cenococcum geophilum.</title>
        <authorList>
            <consortium name="DOE Joint Genome Institute"/>
            <person name="Peter M."/>
            <person name="Kohler A."/>
            <person name="Ohm R.A."/>
            <person name="Kuo A."/>
            <person name="Krutzmann J."/>
            <person name="Morin E."/>
            <person name="Arend M."/>
            <person name="Barry K.W."/>
            <person name="Binder M."/>
            <person name="Choi C."/>
            <person name="Clum A."/>
            <person name="Copeland A."/>
            <person name="Grisel N."/>
            <person name="Haridas S."/>
            <person name="Kipfer T."/>
            <person name="LaButti K."/>
            <person name="Lindquist E."/>
            <person name="Lipzen A."/>
            <person name="Maire R."/>
            <person name="Meier B."/>
            <person name="Mihaltcheva S."/>
            <person name="Molinier V."/>
            <person name="Murat C."/>
            <person name="Poggeler S."/>
            <person name="Quandt C.A."/>
            <person name="Sperisen C."/>
            <person name="Tritt A."/>
            <person name="Tisserant E."/>
            <person name="Crous P.W."/>
            <person name="Henrissat B."/>
            <person name="Nehls U."/>
            <person name="Egli S."/>
            <person name="Spatafora J.W."/>
            <person name="Grigoriev I.V."/>
            <person name="Martin F.M."/>
        </authorList>
    </citation>
    <scope>NUCLEOTIDE SEQUENCE [LARGE SCALE GENOMIC DNA]</scope>
    <source>
        <strain evidence="6 7">CBS 459.81</strain>
    </source>
</reference>
<dbReference type="Pfam" id="PF16755">
    <property type="entry name" value="Beta-prop_NUP159_NUP214"/>
    <property type="match status" value="1"/>
</dbReference>
<feature type="compositionally biased region" description="Pro residues" evidence="4">
    <location>
        <begin position="1056"/>
        <end position="1067"/>
    </location>
</feature>
<evidence type="ECO:0000256" key="2">
    <source>
        <dbReference type="ARBA" id="ARBA00022448"/>
    </source>
</evidence>
<feature type="region of interest" description="Disordered" evidence="4">
    <location>
        <begin position="1398"/>
        <end position="1425"/>
    </location>
</feature>
<feature type="compositionally biased region" description="Low complexity" evidence="4">
    <location>
        <begin position="697"/>
        <end position="707"/>
    </location>
</feature>
<feature type="region of interest" description="Disordered" evidence="4">
    <location>
        <begin position="735"/>
        <end position="1129"/>
    </location>
</feature>
<evidence type="ECO:0000256" key="1">
    <source>
        <dbReference type="ARBA" id="ARBA00004123"/>
    </source>
</evidence>
<organism evidence="6 7">
    <name type="scientific">Lepidopterella palustris CBS 459.81</name>
    <dbReference type="NCBI Taxonomy" id="1314670"/>
    <lineage>
        <taxon>Eukaryota</taxon>
        <taxon>Fungi</taxon>
        <taxon>Dikarya</taxon>
        <taxon>Ascomycota</taxon>
        <taxon>Pezizomycotina</taxon>
        <taxon>Dothideomycetes</taxon>
        <taxon>Pleosporomycetidae</taxon>
        <taxon>Mytilinidiales</taxon>
        <taxon>Argynnaceae</taxon>
        <taxon>Lepidopterella</taxon>
    </lineage>
</organism>
<keyword evidence="7" id="KW-1185">Reference proteome</keyword>
<accession>A0A8E2EJ04</accession>
<proteinExistence type="predicted"/>
<dbReference type="EMBL" id="KV744828">
    <property type="protein sequence ID" value="OCK84880.1"/>
    <property type="molecule type" value="Genomic_DNA"/>
</dbReference>
<protein>
    <recommendedName>
        <fullName evidence="5">Nucleoporin Nup159/Nup146 N-terminal domain-containing protein</fullName>
    </recommendedName>
</protein>
<dbReference type="SUPFAM" id="SSF117289">
    <property type="entry name" value="Nucleoporin domain"/>
    <property type="match status" value="1"/>
</dbReference>
<evidence type="ECO:0000256" key="3">
    <source>
        <dbReference type="ARBA" id="ARBA00023242"/>
    </source>
</evidence>
<feature type="region of interest" description="Disordered" evidence="4">
    <location>
        <begin position="473"/>
        <end position="493"/>
    </location>
</feature>
<feature type="compositionally biased region" description="Pro residues" evidence="4">
    <location>
        <begin position="1013"/>
        <end position="1022"/>
    </location>
</feature>
<sequence>MASMAFGSPNAATSGGGNTTAQVQSGPELPEIETEGLGFLALNGEKKLKLLPFSWPSDALPPPTSSLLSVASKKGVLAAAGPDTLVIATTESVRQTLTGSGPEENQVKAFTPQLTLPFPRLSHIAFSSNESFLVVSAESGGGLRVFHVDSLLQGKTDAAFELATNGVAVRALIPNPNPAFEELFSIILAGGQLMLAELNQRQLVNGPNGSAILKEGVSCVSWSAKGKQLVAGLGDGTAFQIQQDGVGVASIPRPPEVPADTHVSSIFWLANDEFLVIHSANGRASNPAEDNEMGDDSEIFYHFVKTDKSRSGFSFSKIPSDPCFPSENNRLTPPHHFLARLRKWAALEDILILSSTGSTDIAVLTSSAVPLAPGAPVNDYTSTMLTDARRATLPRSIQDMDTSAIGMAMDLSSKEKVLRPIPMEEEIIESPTPLPALFVLNHEGLLSAWWVVYNESIKQNVGYPGLIALGGGQQATPAAPTSTPTPAKFASPSPAPFGNPSAPAFGASGFSAGVAAFGKPSFGTPSASATPSGGVAFGKPAFGTPSSVSAAPTGGAAFGKPSFGTPSANTTPSGVATFGKPAFGTPSLVNAAPTGGAAFGKPSFGTPSASATPAFGSTGGIGNRTSIWGTANTTPQKPAAQPQQNPFSALGGASGFSKFAADTPESPFSSFGGGSNTPAASGFASLGHPKPQQSLFSAPTAPSTTTPIFGGMSTEPSFGSTVTVGSSLGGGSTLPSWVNTPAQASGSLFGEQSSFASTKESDMGDADDDAQNRTRDEATPTPQAPQEQPKGLFGAAPNGFKLNSTFKGDGSAKDDLPKPPAPSISSLFGDGFSSALNTASIAPITPIKKEDEAPKLSRISNTPEAPPKVAPGTLFSLFGSSSTATAFKPPAKEQAKEPANAAPVLPSTESPVVKEPAPLPPDPVTFKLPKGADDDLPPLAGSPAIQVEAPGSSPPSSPGQSSSGLSSAPEDDDISVEEQEEDETHRSPSDVVRRPVAQEPTWSFGDSVTASPRVPPQAPTPPVKSAASSRSRNQSRSPSRSPVRSIFQKSSTPAGFPKPGPIFPPPSHVQDALRSPSPVRSASTSAIGTRRRPEATAPGPAARPSLLQTVPKAPSPPPPQVSDLSDDDDERIREELGKPVVANRRLDPFVAHQDYTGSVTKAGIPGQIERVYRDINSMIDTLGINARSLASFIKAHNEPQRHNELTRDDLDRVFQQGEDGAWVDEWCLVELEDLWVLENELEQTLEAGRLTDVHDKLLELSGLDRAVAKLRTRVADMKQQIKTRAKSNNKEYLRMQPLPKEQAEQQRALRDAFASMMKNLSDAEEAVVLLRTRLAAKGEKLKPKQVPTVEAVENTIRKMTAMVEKKSGDIDVLEQQMKKLGLLAKNGEGGGVRALAQSQLQSGARDGSPARDASPFATPPSTSRGMMAASTRLAGGSNKSPSKTFGLFYTPDGTPSKGSVAGAREDNDVDLSEETLQHCMEMAAKRKVITNALAAAVVKRGRKVTRVGG</sequence>
<feature type="compositionally biased region" description="Polar residues" evidence="4">
    <location>
        <begin position="1000"/>
        <end position="1010"/>
    </location>
</feature>
<dbReference type="OrthoDB" id="248320at2759"/>
<feature type="compositionally biased region" description="Polar residues" evidence="4">
    <location>
        <begin position="737"/>
        <end position="758"/>
    </location>
</feature>
<dbReference type="InterPro" id="IPR015943">
    <property type="entry name" value="WD40/YVTN_repeat-like_dom_sf"/>
</dbReference>
<feature type="compositionally biased region" description="Low complexity" evidence="4">
    <location>
        <begin position="1025"/>
        <end position="1045"/>
    </location>
</feature>
<feature type="compositionally biased region" description="Polar residues" evidence="4">
    <location>
        <begin position="1078"/>
        <end position="1087"/>
    </location>
</feature>
<feature type="region of interest" description="Disordered" evidence="4">
    <location>
        <begin position="610"/>
        <end position="714"/>
    </location>
</feature>
<gene>
    <name evidence="6" type="ORF">K432DRAFT_439690</name>
</gene>
<evidence type="ECO:0000259" key="5">
    <source>
        <dbReference type="Pfam" id="PF16755"/>
    </source>
</evidence>
<evidence type="ECO:0000313" key="6">
    <source>
        <dbReference type="EMBL" id="OCK84880.1"/>
    </source>
</evidence>
<dbReference type="InterPro" id="IPR039462">
    <property type="entry name" value="Nup159/Nup146_N"/>
</dbReference>